<evidence type="ECO:0000256" key="5">
    <source>
        <dbReference type="ARBA" id="ARBA00022840"/>
    </source>
</evidence>
<keyword evidence="3 6" id="KW-0547">Nucleotide-binding</keyword>
<dbReference type="Gene3D" id="1.10.1620.20">
    <property type="entry name" value="ATP synthase, F1 complex, epsilon subunit superfamily, mitochondrial"/>
    <property type="match status" value="1"/>
</dbReference>
<dbReference type="Gene3D" id="1.10.510.10">
    <property type="entry name" value="Transferase(Phosphotransferase) domain 1"/>
    <property type="match status" value="2"/>
</dbReference>
<keyword evidence="2" id="KW-0808">Transferase</keyword>
<accession>A0ABQ8AHZ8</accession>
<comment type="similarity">
    <text evidence="1">Belongs to the eukaryotic ATPase epsilon family.</text>
</comment>
<dbReference type="SUPFAM" id="SSF56112">
    <property type="entry name" value="Protein kinase-like (PK-like)"/>
    <property type="match status" value="2"/>
</dbReference>
<feature type="domain" description="Protein kinase" evidence="8">
    <location>
        <begin position="496"/>
        <end position="751"/>
    </location>
</feature>
<dbReference type="InterPro" id="IPR008271">
    <property type="entry name" value="Ser/Thr_kinase_AS"/>
</dbReference>
<feature type="binding site" evidence="6">
    <location>
        <position position="525"/>
    </location>
    <ligand>
        <name>ATP</name>
        <dbReference type="ChEBI" id="CHEBI:30616"/>
    </ligand>
</feature>
<dbReference type="EMBL" id="JAGKQM010000013">
    <property type="protein sequence ID" value="KAH0891726.1"/>
    <property type="molecule type" value="Genomic_DNA"/>
</dbReference>
<evidence type="ECO:0000256" key="1">
    <source>
        <dbReference type="ARBA" id="ARBA00009502"/>
    </source>
</evidence>
<dbReference type="SMART" id="SM00220">
    <property type="entry name" value="S_TKc"/>
    <property type="match status" value="2"/>
</dbReference>
<feature type="domain" description="Protein kinase" evidence="8">
    <location>
        <begin position="163"/>
        <end position="418"/>
    </location>
</feature>
<dbReference type="Pfam" id="PF00069">
    <property type="entry name" value="Pkinase"/>
    <property type="match status" value="2"/>
</dbReference>
<organism evidence="9 10">
    <name type="scientific">Brassica napus</name>
    <name type="common">Rape</name>
    <dbReference type="NCBI Taxonomy" id="3708"/>
    <lineage>
        <taxon>Eukaryota</taxon>
        <taxon>Viridiplantae</taxon>
        <taxon>Streptophyta</taxon>
        <taxon>Embryophyta</taxon>
        <taxon>Tracheophyta</taxon>
        <taxon>Spermatophyta</taxon>
        <taxon>Magnoliopsida</taxon>
        <taxon>eudicotyledons</taxon>
        <taxon>Gunneridae</taxon>
        <taxon>Pentapetalae</taxon>
        <taxon>rosids</taxon>
        <taxon>malvids</taxon>
        <taxon>Brassicales</taxon>
        <taxon>Brassicaceae</taxon>
        <taxon>Brassiceae</taxon>
        <taxon>Brassica</taxon>
    </lineage>
</organism>
<gene>
    <name evidence="9" type="ORF">HID58_054155</name>
</gene>
<dbReference type="InterPro" id="IPR017441">
    <property type="entry name" value="Protein_kinase_ATP_BS"/>
</dbReference>
<dbReference type="InterPro" id="IPR011009">
    <property type="entry name" value="Kinase-like_dom_sf"/>
</dbReference>
<dbReference type="PANTHER" id="PTHR24361:SF822">
    <property type="entry name" value="PROTEIN KINASE DOMAIN-CONTAINING PROTEIN"/>
    <property type="match status" value="1"/>
</dbReference>
<dbReference type="Pfam" id="PF04627">
    <property type="entry name" value="ATP-synt_Eps"/>
    <property type="match status" value="1"/>
</dbReference>
<evidence type="ECO:0000256" key="3">
    <source>
        <dbReference type="ARBA" id="ARBA00022741"/>
    </source>
</evidence>
<evidence type="ECO:0000256" key="2">
    <source>
        <dbReference type="ARBA" id="ARBA00022679"/>
    </source>
</evidence>
<dbReference type="InterPro" id="IPR006721">
    <property type="entry name" value="ATP_synth_F1_esu_mt"/>
</dbReference>
<dbReference type="InterPro" id="IPR000719">
    <property type="entry name" value="Prot_kinase_dom"/>
</dbReference>
<evidence type="ECO:0000256" key="7">
    <source>
        <dbReference type="SAM" id="MobiDB-lite"/>
    </source>
</evidence>
<feature type="region of interest" description="Disordered" evidence="7">
    <location>
        <begin position="753"/>
        <end position="772"/>
    </location>
</feature>
<evidence type="ECO:0000259" key="8">
    <source>
        <dbReference type="PROSITE" id="PS50011"/>
    </source>
</evidence>
<dbReference type="CDD" id="cd12153">
    <property type="entry name" value="F1-ATPase_epsilon"/>
    <property type="match status" value="1"/>
</dbReference>
<evidence type="ECO:0000256" key="4">
    <source>
        <dbReference type="ARBA" id="ARBA00022777"/>
    </source>
</evidence>
<protein>
    <recommendedName>
        <fullName evidence="8">Protein kinase domain-containing protein</fullName>
    </recommendedName>
</protein>
<keyword evidence="4" id="KW-0418">Kinase</keyword>
<comment type="caution">
    <text evidence="9">The sequence shown here is derived from an EMBL/GenBank/DDBJ whole genome shotgun (WGS) entry which is preliminary data.</text>
</comment>
<dbReference type="Proteomes" id="UP000824890">
    <property type="component" value="Unassembled WGS sequence"/>
</dbReference>
<keyword evidence="10" id="KW-1185">Reference proteome</keyword>
<evidence type="ECO:0000313" key="10">
    <source>
        <dbReference type="Proteomes" id="UP000824890"/>
    </source>
</evidence>
<keyword evidence="5 6" id="KW-0067">ATP-binding</keyword>
<dbReference type="PROSITE" id="PS50011">
    <property type="entry name" value="PROTEIN_KINASE_DOM"/>
    <property type="match status" value="2"/>
</dbReference>
<dbReference type="CDD" id="cd06623">
    <property type="entry name" value="PKc_MAPKK_plant_like"/>
    <property type="match status" value="2"/>
</dbReference>
<dbReference type="InterPro" id="IPR053235">
    <property type="entry name" value="Ser_Thr_kinase"/>
</dbReference>
<name>A0ABQ8AHZ8_BRANA</name>
<reference evidence="9 10" key="1">
    <citation type="submission" date="2021-05" db="EMBL/GenBank/DDBJ databases">
        <title>Genome Assembly of Synthetic Allotetraploid Brassica napus Reveals Homoeologous Exchanges between Subgenomes.</title>
        <authorList>
            <person name="Davis J.T."/>
        </authorList>
    </citation>
    <scope>NUCLEOTIDE SEQUENCE [LARGE SCALE GENOMIC DNA]</scope>
    <source>
        <strain evidence="10">cv. Da-Ae</strain>
        <tissue evidence="9">Seedling</tissue>
    </source>
</reference>
<dbReference type="PROSITE" id="PS00107">
    <property type="entry name" value="PROTEIN_KINASE_ATP"/>
    <property type="match status" value="2"/>
</dbReference>
<dbReference type="Gene3D" id="3.30.200.20">
    <property type="entry name" value="Phosphorylase Kinase, domain 1"/>
    <property type="match status" value="2"/>
</dbReference>
<dbReference type="SUPFAM" id="SSF48690">
    <property type="entry name" value="Epsilon subunit of mitochondrial F1F0-ATP synthase"/>
    <property type="match status" value="1"/>
</dbReference>
<dbReference type="PANTHER" id="PTHR24361">
    <property type="entry name" value="MITOGEN-ACTIVATED KINASE KINASE KINASE"/>
    <property type="match status" value="1"/>
</dbReference>
<evidence type="ECO:0000256" key="6">
    <source>
        <dbReference type="PROSITE-ProRule" id="PRU10141"/>
    </source>
</evidence>
<dbReference type="PROSITE" id="PS00108">
    <property type="entry name" value="PROTEIN_KINASE_ST"/>
    <property type="match status" value="2"/>
</dbReference>
<feature type="binding site" evidence="6">
    <location>
        <position position="192"/>
    </location>
    <ligand>
        <name>ATP</name>
        <dbReference type="ChEBI" id="CHEBI:30616"/>
    </ligand>
</feature>
<dbReference type="InterPro" id="IPR036742">
    <property type="entry name" value="ATP_synth_F1_esu_sf_mt"/>
</dbReference>
<proteinExistence type="inferred from homology"/>
<evidence type="ECO:0000313" key="9">
    <source>
        <dbReference type="EMBL" id="KAH0891726.1"/>
    </source>
</evidence>
<sequence length="772" mass="85514">MASTAAVPFWRAAGMTYITYSNICANLVRNCLKEPFKAESMSREKVHFSLSKWADGKPQKPETSELVDTYGSCATIPVHQVSYLLLHLIPSRVPDFSLAALSRSCFIPTREEDRDTVIEAMKRSKCPDLKLQLPNRNVALAVPLPLPPPSSSSSSAAKSLSELENVSRIGSGTGGTVYKVIHRPTLRIFALKVIYGHHEDNVRHQICREIEILRSVDHPNVVKCHDMFDHNGEVHVLLEFMDKGSLEGRHVSREDELADLTRQILSGLAYLHGRKIVHRDIKPSNLLINSANNVKIADFGVSRILAQTMDPCNSSVGTVAYMSPERIDSDQNDGRYDGCAGDIWSLGVSILEFYLGRFPFVVSREGDWASLMCAICMNQPPEAPATASEEFRHFISCCLQSDPPKRWSAKQLLQHPFILKSTGGPNIDSKDESNPLVGEEAMRRNKRPDLSLPLPNRNVALAVPLPLPPPPSSSSALASSSAISTNISAAKSLSELERVNRIGSGAGGTVYKVIHRPTSRPFALKVIYGNHDDNVRRQICREIEILRSVDHPNVVKCHDMFDHNGEVQVLLEFMNKGSLEGRHVSREDELADLTRQILSGLAYIHRRHIVHRDIKPSNLLINSANNVKIADFGVSRILAQTMDPCNSSVGTIAYMSPERINTDLNHGRYDGYAGDIWSLGVSVLEFYLGRFPFAVSRQGDWASLMCAICMTQPPEAPATASEEFRHFISCCLQSDPPKRWSAQQLLQHPFIVKSSGGPNLRQMLPPPPPPAS</sequence>